<keyword evidence="2" id="KW-0812">Transmembrane</keyword>
<keyword evidence="2" id="KW-1133">Transmembrane helix</keyword>
<evidence type="ECO:0000313" key="4">
    <source>
        <dbReference type="Proteomes" id="UP001497623"/>
    </source>
</evidence>
<organism evidence="3 4">
    <name type="scientific">Meganyctiphanes norvegica</name>
    <name type="common">Northern krill</name>
    <name type="synonym">Thysanopoda norvegica</name>
    <dbReference type="NCBI Taxonomy" id="48144"/>
    <lineage>
        <taxon>Eukaryota</taxon>
        <taxon>Metazoa</taxon>
        <taxon>Ecdysozoa</taxon>
        <taxon>Arthropoda</taxon>
        <taxon>Crustacea</taxon>
        <taxon>Multicrustacea</taxon>
        <taxon>Malacostraca</taxon>
        <taxon>Eumalacostraca</taxon>
        <taxon>Eucarida</taxon>
        <taxon>Euphausiacea</taxon>
        <taxon>Euphausiidae</taxon>
        <taxon>Meganyctiphanes</taxon>
    </lineage>
</organism>
<comment type="caution">
    <text evidence="3">The sequence shown here is derived from an EMBL/GenBank/DDBJ whole genome shotgun (WGS) entry which is preliminary data.</text>
</comment>
<feature type="region of interest" description="Disordered" evidence="1">
    <location>
        <begin position="94"/>
        <end position="198"/>
    </location>
</feature>
<evidence type="ECO:0000256" key="2">
    <source>
        <dbReference type="SAM" id="Phobius"/>
    </source>
</evidence>
<sequence length="277" mass="30713">MAVRHNVPKRWNLSNGSSLPDGFKKTPERSKSYANLTVEKLRESSPVERQRRCSGGNLPAQAIKQKAYTQRTHSSGNLAVVALRRQAFRNRSSSNLTLDTVDTDPHPGRKLSGGSLVATGIKHMSDSDWRNSTGDLSVRSRSSSARRSSSIAKDESRESSPSPRGQSSDATSLPSRQSSDVTHSPKHDRRERTRKKGVIHNSDFIAMSNNTNSFTIASDIVKSIILSQEIVPIKDKDLLKGGVKETPTMRITEMVVFTFAKIIVIMFVIMMFDDIDK</sequence>
<feature type="transmembrane region" description="Helical" evidence="2">
    <location>
        <begin position="254"/>
        <end position="272"/>
    </location>
</feature>
<dbReference type="AlphaFoldDB" id="A0AAV2RAU9"/>
<evidence type="ECO:0000256" key="1">
    <source>
        <dbReference type="SAM" id="MobiDB-lite"/>
    </source>
</evidence>
<name>A0AAV2RAU9_MEGNR</name>
<keyword evidence="4" id="KW-1185">Reference proteome</keyword>
<dbReference type="Proteomes" id="UP001497623">
    <property type="component" value="Unassembled WGS sequence"/>
</dbReference>
<keyword evidence="2" id="KW-0472">Membrane</keyword>
<feature type="compositionally biased region" description="Polar residues" evidence="1">
    <location>
        <begin position="159"/>
        <end position="182"/>
    </location>
</feature>
<feature type="region of interest" description="Disordered" evidence="1">
    <location>
        <begin position="1"/>
        <end position="28"/>
    </location>
</feature>
<feature type="compositionally biased region" description="Low complexity" evidence="1">
    <location>
        <begin position="137"/>
        <end position="150"/>
    </location>
</feature>
<protein>
    <submittedName>
        <fullName evidence="3">Uncharacterized protein</fullName>
    </submittedName>
</protein>
<dbReference type="EMBL" id="CAXKWB010017734">
    <property type="protein sequence ID" value="CAL4119744.1"/>
    <property type="molecule type" value="Genomic_DNA"/>
</dbReference>
<proteinExistence type="predicted"/>
<evidence type="ECO:0000313" key="3">
    <source>
        <dbReference type="EMBL" id="CAL4119744.1"/>
    </source>
</evidence>
<accession>A0AAV2RAU9</accession>
<gene>
    <name evidence="3" type="ORF">MNOR_LOCUS21750</name>
</gene>
<reference evidence="3 4" key="1">
    <citation type="submission" date="2024-05" db="EMBL/GenBank/DDBJ databases">
        <authorList>
            <person name="Wallberg A."/>
        </authorList>
    </citation>
    <scope>NUCLEOTIDE SEQUENCE [LARGE SCALE GENOMIC DNA]</scope>
</reference>